<evidence type="ECO:0000313" key="1">
    <source>
        <dbReference type="EMBL" id="CAI3978218.1"/>
    </source>
</evidence>
<gene>
    <name evidence="2" type="ORF">C1SCF055_LOCUS42467</name>
    <name evidence="1" type="ORF">C1SCF055_LOCUS6288</name>
</gene>
<dbReference type="EMBL" id="CAMXCT030006659">
    <property type="protein sequence ID" value="CAL4805167.1"/>
    <property type="molecule type" value="Genomic_DNA"/>
</dbReference>
<accession>A0A9P1BTM0</accession>
<dbReference type="EMBL" id="CAMXCT010006659">
    <property type="protein sequence ID" value="CAI4017855.1"/>
    <property type="molecule type" value="Genomic_DNA"/>
</dbReference>
<comment type="caution">
    <text evidence="1">The sequence shown here is derived from an EMBL/GenBank/DDBJ whole genome shotgun (WGS) entry which is preliminary data.</text>
</comment>
<protein>
    <submittedName>
        <fullName evidence="1">Uncharacterized protein</fullName>
    </submittedName>
</protein>
<evidence type="ECO:0000313" key="4">
    <source>
        <dbReference type="Proteomes" id="UP001152797"/>
    </source>
</evidence>
<dbReference type="EMBL" id="CAMXCT010000396">
    <property type="protein sequence ID" value="CAI3978218.1"/>
    <property type="molecule type" value="Genomic_DNA"/>
</dbReference>
<dbReference type="EMBL" id="CAMXCT030000396">
    <property type="protein sequence ID" value="CAL4765530.1"/>
    <property type="molecule type" value="Genomic_DNA"/>
</dbReference>
<evidence type="ECO:0000313" key="3">
    <source>
        <dbReference type="EMBL" id="CAL4765530.1"/>
    </source>
</evidence>
<organism evidence="1">
    <name type="scientific">Cladocopium goreaui</name>
    <dbReference type="NCBI Taxonomy" id="2562237"/>
    <lineage>
        <taxon>Eukaryota</taxon>
        <taxon>Sar</taxon>
        <taxon>Alveolata</taxon>
        <taxon>Dinophyceae</taxon>
        <taxon>Suessiales</taxon>
        <taxon>Symbiodiniaceae</taxon>
        <taxon>Cladocopium</taxon>
    </lineage>
</organism>
<name>A0A9P1BTM0_9DINO</name>
<reference evidence="3 4" key="2">
    <citation type="submission" date="2024-05" db="EMBL/GenBank/DDBJ databases">
        <authorList>
            <person name="Chen Y."/>
            <person name="Shah S."/>
            <person name="Dougan E. K."/>
            <person name="Thang M."/>
            <person name="Chan C."/>
        </authorList>
    </citation>
    <scope>NUCLEOTIDE SEQUENCE [LARGE SCALE GENOMIC DNA]</scope>
</reference>
<dbReference type="EMBL" id="CAMXCT020000396">
    <property type="protein sequence ID" value="CAL1131593.1"/>
    <property type="molecule type" value="Genomic_DNA"/>
</dbReference>
<evidence type="ECO:0000313" key="2">
    <source>
        <dbReference type="EMBL" id="CAI4017855.1"/>
    </source>
</evidence>
<sequence>MGNLKGGNDPSSAAQLAYFHGTQSKIRILENVQTGEIGSLTEAVHEEDWHVRKILTVPSDTGFKCCSRKRQWHLAVHKDWGQFVEEPADMYAQLVESLTCLQVDISQAFWMTDPKELLTEKKLVKKRCKKDDSFHDTLTKWEQQNLMKYEELYIKKYGHKEHRQSKKEEVSEEAACEQDFDRIIGITNAFARLEREHVGSPSGESSRPMRRRWLAAAEKAALLGFPILQSTCNSYGCQRLQWEELSNPHGALGNSMHVPNAAAVILSTLLSVQLCRTQISIS</sequence>
<proteinExistence type="predicted"/>
<dbReference type="EMBL" id="CAMXCT020006659">
    <property type="protein sequence ID" value="CAL1171230.1"/>
    <property type="molecule type" value="Genomic_DNA"/>
</dbReference>
<keyword evidence="4" id="KW-1185">Reference proteome</keyword>
<dbReference type="Proteomes" id="UP001152797">
    <property type="component" value="Unassembled WGS sequence"/>
</dbReference>
<reference evidence="1" key="1">
    <citation type="submission" date="2022-10" db="EMBL/GenBank/DDBJ databases">
        <authorList>
            <person name="Chen Y."/>
            <person name="Dougan E. K."/>
            <person name="Chan C."/>
            <person name="Rhodes N."/>
            <person name="Thang M."/>
        </authorList>
    </citation>
    <scope>NUCLEOTIDE SEQUENCE</scope>
</reference>
<dbReference type="AlphaFoldDB" id="A0A9P1BTM0"/>